<reference evidence="1 2" key="1">
    <citation type="submission" date="2020-02" db="EMBL/GenBank/DDBJ databases">
        <authorList>
            <person name="Li G."/>
        </authorList>
    </citation>
    <scope>NUCLEOTIDE SEQUENCE [LARGE SCALE GENOMIC DNA]</scope>
    <source>
        <strain evidence="1 2">DSM 102029</strain>
    </source>
</reference>
<dbReference type="EMBL" id="CP048630">
    <property type="protein sequence ID" value="QIB34761.1"/>
    <property type="molecule type" value="Genomic_DNA"/>
</dbReference>
<organism evidence="1 2">
    <name type="scientific">Ancylobacter pratisalsi</name>
    <dbReference type="NCBI Taxonomy" id="1745854"/>
    <lineage>
        <taxon>Bacteria</taxon>
        <taxon>Pseudomonadati</taxon>
        <taxon>Pseudomonadota</taxon>
        <taxon>Alphaproteobacteria</taxon>
        <taxon>Hyphomicrobiales</taxon>
        <taxon>Xanthobacteraceae</taxon>
        <taxon>Ancylobacter</taxon>
    </lineage>
</organism>
<protein>
    <recommendedName>
        <fullName evidence="3">ArsR family transcriptional regulator</fullName>
    </recommendedName>
</protein>
<sequence>MSMDKLIREEARLIILKALADQPDETLNSNLLVGVLASFGINRERAWVHGELSYLAEMGALRVTEAGTVRIATLTELGGRHVNRHIAIEGVKRPSRVDA</sequence>
<name>A0A6P1YPV1_9HYPH</name>
<dbReference type="RefSeq" id="WP_163075906.1">
    <property type="nucleotide sequence ID" value="NZ_CP048630.1"/>
</dbReference>
<evidence type="ECO:0008006" key="3">
    <source>
        <dbReference type="Google" id="ProtNLM"/>
    </source>
</evidence>
<dbReference type="Proteomes" id="UP000464751">
    <property type="component" value="Chromosome"/>
</dbReference>
<accession>A0A6P1YPV1</accession>
<evidence type="ECO:0000313" key="1">
    <source>
        <dbReference type="EMBL" id="QIB34761.1"/>
    </source>
</evidence>
<proteinExistence type="predicted"/>
<gene>
    <name evidence="1" type="ORF">G3A50_14375</name>
</gene>
<dbReference type="KEGG" id="apra:G3A50_14375"/>
<dbReference type="AlphaFoldDB" id="A0A6P1YPV1"/>
<evidence type="ECO:0000313" key="2">
    <source>
        <dbReference type="Proteomes" id="UP000464751"/>
    </source>
</evidence>
<keyword evidence="2" id="KW-1185">Reference proteome</keyword>